<dbReference type="SUPFAM" id="SSF48264">
    <property type="entry name" value="Cytochrome P450"/>
    <property type="match status" value="1"/>
</dbReference>
<evidence type="ECO:0000256" key="3">
    <source>
        <dbReference type="ARBA" id="ARBA00022723"/>
    </source>
</evidence>
<name>A0A2G2Y0K1_CAPAN</name>
<keyword evidence="5" id="KW-0408">Iron</keyword>
<dbReference type="Pfam" id="PF00067">
    <property type="entry name" value="p450"/>
    <property type="match status" value="1"/>
</dbReference>
<comment type="caution">
    <text evidence="6">The sequence shown here is derived from an EMBL/GenBank/DDBJ whole genome shotgun (WGS) entry which is preliminary data.</text>
</comment>
<evidence type="ECO:0000256" key="1">
    <source>
        <dbReference type="ARBA" id="ARBA00001971"/>
    </source>
</evidence>
<evidence type="ECO:0000256" key="2">
    <source>
        <dbReference type="ARBA" id="ARBA00010617"/>
    </source>
</evidence>
<reference evidence="6 7" key="1">
    <citation type="journal article" date="2014" name="Nat. Genet.">
        <title>Genome sequence of the hot pepper provides insights into the evolution of pungency in Capsicum species.</title>
        <authorList>
            <person name="Kim S."/>
            <person name="Park M."/>
            <person name="Yeom S.I."/>
            <person name="Kim Y.M."/>
            <person name="Lee J.M."/>
            <person name="Lee H.A."/>
            <person name="Seo E."/>
            <person name="Choi J."/>
            <person name="Cheong K."/>
            <person name="Kim K.T."/>
            <person name="Jung K."/>
            <person name="Lee G.W."/>
            <person name="Oh S.K."/>
            <person name="Bae C."/>
            <person name="Kim S.B."/>
            <person name="Lee H.Y."/>
            <person name="Kim S.Y."/>
            <person name="Kim M.S."/>
            <person name="Kang B.C."/>
            <person name="Jo Y.D."/>
            <person name="Yang H.B."/>
            <person name="Jeong H.J."/>
            <person name="Kang W.H."/>
            <person name="Kwon J.K."/>
            <person name="Shin C."/>
            <person name="Lim J.Y."/>
            <person name="Park J.H."/>
            <person name="Huh J.H."/>
            <person name="Kim J.S."/>
            <person name="Kim B.D."/>
            <person name="Cohen O."/>
            <person name="Paran I."/>
            <person name="Suh M.C."/>
            <person name="Lee S.B."/>
            <person name="Kim Y.K."/>
            <person name="Shin Y."/>
            <person name="Noh S.J."/>
            <person name="Park J."/>
            <person name="Seo Y.S."/>
            <person name="Kwon S.Y."/>
            <person name="Kim H.A."/>
            <person name="Park J.M."/>
            <person name="Kim H.J."/>
            <person name="Choi S.B."/>
            <person name="Bosland P.W."/>
            <person name="Reeves G."/>
            <person name="Jo S.H."/>
            <person name="Lee B.W."/>
            <person name="Cho H.T."/>
            <person name="Choi H.S."/>
            <person name="Lee M.S."/>
            <person name="Yu Y."/>
            <person name="Do Choi Y."/>
            <person name="Park B.S."/>
            <person name="van Deynze A."/>
            <person name="Ashrafi H."/>
            <person name="Hill T."/>
            <person name="Kim W.T."/>
            <person name="Pai H.S."/>
            <person name="Ahn H.K."/>
            <person name="Yeam I."/>
            <person name="Giovannoni J.J."/>
            <person name="Rose J.K."/>
            <person name="Sorensen I."/>
            <person name="Lee S.J."/>
            <person name="Kim R.W."/>
            <person name="Choi I.Y."/>
            <person name="Choi B.S."/>
            <person name="Lim J.S."/>
            <person name="Lee Y.H."/>
            <person name="Choi D."/>
        </authorList>
    </citation>
    <scope>NUCLEOTIDE SEQUENCE [LARGE SCALE GENOMIC DNA]</scope>
    <source>
        <strain evidence="7">cv. CM334</strain>
    </source>
</reference>
<comment type="cofactor">
    <cofactor evidence="1">
        <name>heme</name>
        <dbReference type="ChEBI" id="CHEBI:30413"/>
    </cofactor>
</comment>
<keyword evidence="7" id="KW-1185">Reference proteome</keyword>
<dbReference type="GO" id="GO:0020037">
    <property type="term" value="F:heme binding"/>
    <property type="evidence" value="ECO:0007669"/>
    <property type="project" value="InterPro"/>
</dbReference>
<gene>
    <name evidence="6" type="ORF">T459_32850</name>
</gene>
<sequence length="477" mass="54945">MILGGFILFQLREGLGRMLELDKRFEYALLGTLTATGPAGKRFQKLTGRECLKNLIARFNGLLDYVRKRLVKPKWILEAARQLYLRHWSSAEYHLLSEKGTKARASSKGGSLHTAGARSTLAVKEKMIVRQKKTEKATTSQIKILQQQFSSFIQIAGVIPPCLGDTVRAATLDDFSTDDDMEDEDESNPNVEKEIVREIRDKDGRLSDMVYMHASIYESLKLFPPFPADSKEAVEDDVWPDGTKVKKRTTIFYHIFAMGRSLELWGSDWAEFRPERWLERRSVSCRAKDPFTYPVFHREGPFHISSVSCRAKDLFRKRNRSCDRENGGFHHPKALLSRDGSRISKLRVPPVQYFRKVESIFTDQIIYINKKWHYMKGCLVGVVKYSHNSFLRESRDYSAKNGSKITLLSGIEPALLRALVVELGWEEIGFQFLLVRLDQLAGEVAYLVLDFEGYLELGLWHYVVVLEDWSLEVKFRE</sequence>
<dbReference type="PANTHER" id="PTHR24296">
    <property type="entry name" value="CYTOCHROME P450"/>
    <property type="match status" value="1"/>
</dbReference>
<dbReference type="InterPro" id="IPR036396">
    <property type="entry name" value="Cyt_P450_sf"/>
</dbReference>
<dbReference type="GO" id="GO:0004497">
    <property type="term" value="F:monooxygenase activity"/>
    <property type="evidence" value="ECO:0007669"/>
    <property type="project" value="InterPro"/>
</dbReference>
<accession>A0A2G2Y0K1</accession>
<dbReference type="AlphaFoldDB" id="A0A2G2Y0K1"/>
<dbReference type="Gene3D" id="1.10.630.10">
    <property type="entry name" value="Cytochrome P450"/>
    <property type="match status" value="1"/>
</dbReference>
<dbReference type="EMBL" id="AYRZ02000039">
    <property type="protein sequence ID" value="PHT63273.1"/>
    <property type="molecule type" value="Genomic_DNA"/>
</dbReference>
<evidence type="ECO:0000313" key="7">
    <source>
        <dbReference type="Proteomes" id="UP000222542"/>
    </source>
</evidence>
<reference evidence="6 7" key="2">
    <citation type="journal article" date="2017" name="Genome Biol.">
        <title>New reference genome sequences of hot pepper reveal the massive evolution of plant disease-resistance genes by retroduplication.</title>
        <authorList>
            <person name="Kim S."/>
            <person name="Park J."/>
            <person name="Yeom S.I."/>
            <person name="Kim Y.M."/>
            <person name="Seo E."/>
            <person name="Kim K.T."/>
            <person name="Kim M.S."/>
            <person name="Lee J.M."/>
            <person name="Cheong K."/>
            <person name="Shin H.S."/>
            <person name="Kim S.B."/>
            <person name="Han K."/>
            <person name="Lee J."/>
            <person name="Park M."/>
            <person name="Lee H.A."/>
            <person name="Lee H.Y."/>
            <person name="Lee Y."/>
            <person name="Oh S."/>
            <person name="Lee J.H."/>
            <person name="Choi E."/>
            <person name="Choi E."/>
            <person name="Lee S.E."/>
            <person name="Jeon J."/>
            <person name="Kim H."/>
            <person name="Choi G."/>
            <person name="Song H."/>
            <person name="Lee J."/>
            <person name="Lee S.C."/>
            <person name="Kwon J.K."/>
            <person name="Lee H.Y."/>
            <person name="Koo N."/>
            <person name="Hong Y."/>
            <person name="Kim R.W."/>
            <person name="Kang W.H."/>
            <person name="Huh J.H."/>
            <person name="Kang B.C."/>
            <person name="Yang T.J."/>
            <person name="Lee Y.H."/>
            <person name="Bennetzen J.L."/>
            <person name="Choi D."/>
        </authorList>
    </citation>
    <scope>NUCLEOTIDE SEQUENCE [LARGE SCALE GENOMIC DNA]</scope>
    <source>
        <strain evidence="7">cv. CM334</strain>
    </source>
</reference>
<evidence type="ECO:0000313" key="6">
    <source>
        <dbReference type="EMBL" id="PHT63273.1"/>
    </source>
</evidence>
<evidence type="ECO:0000256" key="5">
    <source>
        <dbReference type="ARBA" id="ARBA00023004"/>
    </source>
</evidence>
<dbReference type="InterPro" id="IPR001128">
    <property type="entry name" value="Cyt_P450"/>
</dbReference>
<evidence type="ECO:0000256" key="4">
    <source>
        <dbReference type="ARBA" id="ARBA00023002"/>
    </source>
</evidence>
<dbReference type="GO" id="GO:0005506">
    <property type="term" value="F:iron ion binding"/>
    <property type="evidence" value="ECO:0007669"/>
    <property type="project" value="InterPro"/>
</dbReference>
<keyword evidence="3" id="KW-0479">Metal-binding</keyword>
<keyword evidence="4" id="KW-0560">Oxidoreductase</keyword>
<protein>
    <submittedName>
        <fullName evidence="6">Uncharacterized protein</fullName>
    </submittedName>
</protein>
<proteinExistence type="inferred from homology"/>
<dbReference type="Proteomes" id="UP000222542">
    <property type="component" value="Unassembled WGS sequence"/>
</dbReference>
<organism evidence="6 7">
    <name type="scientific">Capsicum annuum</name>
    <name type="common">Capsicum pepper</name>
    <dbReference type="NCBI Taxonomy" id="4072"/>
    <lineage>
        <taxon>Eukaryota</taxon>
        <taxon>Viridiplantae</taxon>
        <taxon>Streptophyta</taxon>
        <taxon>Embryophyta</taxon>
        <taxon>Tracheophyta</taxon>
        <taxon>Spermatophyta</taxon>
        <taxon>Magnoliopsida</taxon>
        <taxon>eudicotyledons</taxon>
        <taxon>Gunneridae</taxon>
        <taxon>Pentapetalae</taxon>
        <taxon>asterids</taxon>
        <taxon>lamiids</taxon>
        <taxon>Solanales</taxon>
        <taxon>Solanaceae</taxon>
        <taxon>Solanoideae</taxon>
        <taxon>Capsiceae</taxon>
        <taxon>Capsicum</taxon>
    </lineage>
</organism>
<comment type="similarity">
    <text evidence="2">Belongs to the cytochrome P450 family.</text>
</comment>
<dbReference type="Gramene" id="PHT63273">
    <property type="protein sequence ID" value="PHT63273"/>
    <property type="gene ID" value="T459_32850"/>
</dbReference>
<dbReference type="GO" id="GO:0016705">
    <property type="term" value="F:oxidoreductase activity, acting on paired donors, with incorporation or reduction of molecular oxygen"/>
    <property type="evidence" value="ECO:0007669"/>
    <property type="project" value="InterPro"/>
</dbReference>